<keyword evidence="1" id="KW-1133">Transmembrane helix</keyword>
<evidence type="ECO:0000313" key="2">
    <source>
        <dbReference type="EMBL" id="SFT78148.1"/>
    </source>
</evidence>
<gene>
    <name evidence="2" type="ORF">SAMN04487854_109183</name>
</gene>
<dbReference type="EMBL" id="FPAZ01000009">
    <property type="protein sequence ID" value="SFT78148.1"/>
    <property type="molecule type" value="Genomic_DNA"/>
</dbReference>
<keyword evidence="3" id="KW-1185">Reference proteome</keyword>
<evidence type="ECO:0000256" key="1">
    <source>
        <dbReference type="SAM" id="Phobius"/>
    </source>
</evidence>
<reference evidence="2 3" key="1">
    <citation type="submission" date="2016-10" db="EMBL/GenBank/DDBJ databases">
        <authorList>
            <person name="Varghese N."/>
            <person name="Submissions S."/>
        </authorList>
    </citation>
    <scope>NUCLEOTIDE SEQUENCE [LARGE SCALE GENOMIC DNA]</scope>
    <source>
        <strain evidence="2 3">CGMCC 1.8499</strain>
    </source>
</reference>
<proteinExistence type="predicted"/>
<name>A0ABY1GLM9_9GAMM</name>
<evidence type="ECO:0008006" key="4">
    <source>
        <dbReference type="Google" id="ProtNLM"/>
    </source>
</evidence>
<sequence>MTTKTFSIKKFGLIAIGILLFLEFILFPWFDWLKESKAELSNLKKFVYKQEALLDSKSLLTEEQAKLTNQAALFSNLPKQTEKQAPSLLWLNVVDTAIARYELEVHNKAPLREVAINDTFSVFTGQLSVSGELNTVLNLLNELENIKVGNRVRQVSLLQDPALPNKVRANIEFLRVYKQL</sequence>
<keyword evidence="1" id="KW-0472">Membrane</keyword>
<comment type="caution">
    <text evidence="2">The sequence shown here is derived from an EMBL/GenBank/DDBJ whole genome shotgun (WGS) entry which is preliminary data.</text>
</comment>
<feature type="transmembrane region" description="Helical" evidence="1">
    <location>
        <begin position="12"/>
        <end position="30"/>
    </location>
</feature>
<keyword evidence="1" id="KW-0812">Transmembrane</keyword>
<organism evidence="2 3">
    <name type="scientific">Pseudoalteromonas lipolytica</name>
    <dbReference type="NCBI Taxonomy" id="570156"/>
    <lineage>
        <taxon>Bacteria</taxon>
        <taxon>Pseudomonadati</taxon>
        <taxon>Pseudomonadota</taxon>
        <taxon>Gammaproteobacteria</taxon>
        <taxon>Alteromonadales</taxon>
        <taxon>Pseudoalteromonadaceae</taxon>
        <taxon>Pseudoalteromonas</taxon>
    </lineage>
</organism>
<dbReference type="Proteomes" id="UP000183805">
    <property type="component" value="Unassembled WGS sequence"/>
</dbReference>
<protein>
    <recommendedName>
        <fullName evidence="4">General secretion pathway protein M</fullName>
    </recommendedName>
</protein>
<accession>A0ABY1GLM9</accession>
<dbReference type="RefSeq" id="WP_141687264.1">
    <property type="nucleotide sequence ID" value="NZ_FPAZ01000009.1"/>
</dbReference>
<evidence type="ECO:0000313" key="3">
    <source>
        <dbReference type="Proteomes" id="UP000183805"/>
    </source>
</evidence>